<reference evidence="1 2" key="1">
    <citation type="submission" date="2021-06" db="EMBL/GenBank/DDBJ databases">
        <authorList>
            <person name="Palmer J.M."/>
        </authorList>
    </citation>
    <scope>NUCLEOTIDE SEQUENCE [LARGE SCALE GENOMIC DNA]</scope>
    <source>
        <strain evidence="2">if_2019</strain>
        <tissue evidence="1">Muscle</tissue>
    </source>
</reference>
<comment type="caution">
    <text evidence="1">The sequence shown here is derived from an EMBL/GenBank/DDBJ whole genome shotgun (WGS) entry which is preliminary data.</text>
</comment>
<name>A0ABV0VAS9_9TELE</name>
<protein>
    <recommendedName>
        <fullName evidence="3">Secreted protein</fullName>
    </recommendedName>
</protein>
<keyword evidence="2" id="KW-1185">Reference proteome</keyword>
<accession>A0ABV0VAS9</accession>
<proteinExistence type="predicted"/>
<evidence type="ECO:0008006" key="3">
    <source>
        <dbReference type="Google" id="ProtNLM"/>
    </source>
</evidence>
<gene>
    <name evidence="1" type="ORF">ILYODFUR_003664</name>
</gene>
<evidence type="ECO:0000313" key="1">
    <source>
        <dbReference type="EMBL" id="MEQ2254430.1"/>
    </source>
</evidence>
<sequence>MLVEGNHRERTSKRRILTFLFILLISSCFNKLQARVEVRLRRYAGASVSRLLALLQGAVNLVKGLLDAQRCESGRGVLVPALLHQFNQSRECLRETTWVRGNSTINAFNIPVH</sequence>
<dbReference type="Proteomes" id="UP001482620">
    <property type="component" value="Unassembled WGS sequence"/>
</dbReference>
<organism evidence="1 2">
    <name type="scientific">Ilyodon furcidens</name>
    <name type="common">goldbreast splitfin</name>
    <dbReference type="NCBI Taxonomy" id="33524"/>
    <lineage>
        <taxon>Eukaryota</taxon>
        <taxon>Metazoa</taxon>
        <taxon>Chordata</taxon>
        <taxon>Craniata</taxon>
        <taxon>Vertebrata</taxon>
        <taxon>Euteleostomi</taxon>
        <taxon>Actinopterygii</taxon>
        <taxon>Neopterygii</taxon>
        <taxon>Teleostei</taxon>
        <taxon>Neoteleostei</taxon>
        <taxon>Acanthomorphata</taxon>
        <taxon>Ovalentaria</taxon>
        <taxon>Atherinomorphae</taxon>
        <taxon>Cyprinodontiformes</taxon>
        <taxon>Goodeidae</taxon>
        <taxon>Ilyodon</taxon>
    </lineage>
</organism>
<dbReference type="EMBL" id="JAHRIQ010104460">
    <property type="protein sequence ID" value="MEQ2254430.1"/>
    <property type="molecule type" value="Genomic_DNA"/>
</dbReference>
<evidence type="ECO:0000313" key="2">
    <source>
        <dbReference type="Proteomes" id="UP001482620"/>
    </source>
</evidence>